<keyword evidence="2" id="KW-1185">Reference proteome</keyword>
<dbReference type="Gene3D" id="4.10.60.10">
    <property type="entry name" value="Zinc finger, CCHC-type"/>
    <property type="match status" value="1"/>
</dbReference>
<dbReference type="EMBL" id="JARKNE010000006">
    <property type="protein sequence ID" value="KAK5825123.1"/>
    <property type="molecule type" value="Genomic_DNA"/>
</dbReference>
<dbReference type="SUPFAM" id="SSF57756">
    <property type="entry name" value="Retrovirus zinc finger-like domains"/>
    <property type="match status" value="1"/>
</dbReference>
<proteinExistence type="predicted"/>
<dbReference type="InterPro" id="IPR036875">
    <property type="entry name" value="Znf_CCHC_sf"/>
</dbReference>
<accession>A0ABR0PL65</accession>
<organism evidence="1 2">
    <name type="scientific">Gossypium arboreum</name>
    <name type="common">Tree cotton</name>
    <name type="synonym">Gossypium nanking</name>
    <dbReference type="NCBI Taxonomy" id="29729"/>
    <lineage>
        <taxon>Eukaryota</taxon>
        <taxon>Viridiplantae</taxon>
        <taxon>Streptophyta</taxon>
        <taxon>Embryophyta</taxon>
        <taxon>Tracheophyta</taxon>
        <taxon>Spermatophyta</taxon>
        <taxon>Magnoliopsida</taxon>
        <taxon>eudicotyledons</taxon>
        <taxon>Gunneridae</taxon>
        <taxon>Pentapetalae</taxon>
        <taxon>rosids</taxon>
        <taxon>malvids</taxon>
        <taxon>Malvales</taxon>
        <taxon>Malvaceae</taxon>
        <taxon>Malvoideae</taxon>
        <taxon>Gossypium</taxon>
    </lineage>
</organism>
<evidence type="ECO:0000313" key="1">
    <source>
        <dbReference type="EMBL" id="KAK5825123.1"/>
    </source>
</evidence>
<evidence type="ECO:0000313" key="2">
    <source>
        <dbReference type="Proteomes" id="UP001358586"/>
    </source>
</evidence>
<sequence length="177" mass="20643">MALWTFPWADFQDFEFVILSLEDWAHLRSSMAFIMNSCITKFNIDLIFLALDLATNMFHPECDKTKSVDWKSRVTKTSSSSKQSNRTSSSQKQQRTYEIECFKCEGRGHYFHDCANTRLLLILDNGQYTFDSDTLDPDMPKLIDNDNDGGEFYGEEEVLDPDMRHTINFQVRVDHDL</sequence>
<comment type="caution">
    <text evidence="1">The sequence shown here is derived from an EMBL/GenBank/DDBJ whole genome shotgun (WGS) entry which is preliminary data.</text>
</comment>
<name>A0ABR0PL65_GOSAR</name>
<reference evidence="1 2" key="1">
    <citation type="submission" date="2023-03" db="EMBL/GenBank/DDBJ databases">
        <title>WGS of Gossypium arboreum.</title>
        <authorList>
            <person name="Yu D."/>
        </authorList>
    </citation>
    <scope>NUCLEOTIDE SEQUENCE [LARGE SCALE GENOMIC DNA]</scope>
    <source>
        <tissue evidence="1">Leaf</tissue>
    </source>
</reference>
<evidence type="ECO:0008006" key="3">
    <source>
        <dbReference type="Google" id="ProtNLM"/>
    </source>
</evidence>
<dbReference type="Proteomes" id="UP001358586">
    <property type="component" value="Chromosome 6"/>
</dbReference>
<protein>
    <recommendedName>
        <fullName evidence="3">CCHC-type domain-containing protein</fullName>
    </recommendedName>
</protein>
<gene>
    <name evidence="1" type="ORF">PVK06_019927</name>
</gene>